<keyword evidence="1" id="KW-0645">Protease</keyword>
<keyword evidence="4" id="KW-0862">Zinc</keyword>
<dbReference type="AlphaFoldDB" id="E9I6A5"/>
<dbReference type="GO" id="GO:0005615">
    <property type="term" value="C:extracellular space"/>
    <property type="evidence" value="ECO:0000318"/>
    <property type="project" value="GO_Central"/>
</dbReference>
<dbReference type="SUPFAM" id="SSF55486">
    <property type="entry name" value="Metalloproteases ('zincins'), catalytic domain"/>
    <property type="match status" value="1"/>
</dbReference>
<dbReference type="GO" id="GO:0008270">
    <property type="term" value="F:zinc ion binding"/>
    <property type="evidence" value="ECO:0007669"/>
    <property type="project" value="InterPro"/>
</dbReference>
<dbReference type="GO" id="GO:0031012">
    <property type="term" value="C:extracellular matrix"/>
    <property type="evidence" value="ECO:0007669"/>
    <property type="project" value="InterPro"/>
</dbReference>
<feature type="domain" description="Peptidase M10 metallopeptidase" evidence="6">
    <location>
        <begin position="161"/>
        <end position="246"/>
    </location>
</feature>
<evidence type="ECO:0000256" key="5">
    <source>
        <dbReference type="SAM" id="SignalP"/>
    </source>
</evidence>
<evidence type="ECO:0000259" key="6">
    <source>
        <dbReference type="Pfam" id="PF00413"/>
    </source>
</evidence>
<dbReference type="GO" id="GO:0006508">
    <property type="term" value="P:proteolysis"/>
    <property type="evidence" value="ECO:0007669"/>
    <property type="project" value="UniProtKB-KW"/>
</dbReference>
<dbReference type="InterPro" id="IPR024079">
    <property type="entry name" value="MetalloPept_cat_dom_sf"/>
</dbReference>
<dbReference type="InParanoid" id="E9I6A5"/>
<dbReference type="Pfam" id="PF00413">
    <property type="entry name" value="Peptidase_M10"/>
    <property type="match status" value="1"/>
</dbReference>
<keyword evidence="8" id="KW-1185">Reference proteome</keyword>
<sequence>MTVFKNYLGGFSAILLTFSSFVACGTEMYKVSVAEDFDTKRSEAAHPASADKNSKLYGIHAPSGWVKLPVEFRFSPDMDQSQRIHLMAAMKKWEWAVGEKLFAYSGEHKGVVGDSFKDLYSSLQDDVNGHYLDQDWAKTNKPDHVLATTIWNNATDFSVISKADIRFNSQHYLIGDSYELKATTERDVVDMQSLALHELGHLLGLAHTGEDVDSLSIMNPALYIGEGLTSRKFSRGDLERIHFIYGCHGQSCDIDGLLKEQENADWDKLTLTAKRWMQDKGPSPELNFN</sequence>
<keyword evidence="3" id="KW-0378">Hydrolase</keyword>
<evidence type="ECO:0000313" key="7">
    <source>
        <dbReference type="EMBL" id="EFX60476.1"/>
    </source>
</evidence>
<proteinExistence type="predicted"/>
<dbReference type="Proteomes" id="UP000000305">
    <property type="component" value="Unassembled WGS sequence"/>
</dbReference>
<keyword evidence="2" id="KW-0479">Metal-binding</keyword>
<dbReference type="EMBL" id="GL736310">
    <property type="protein sequence ID" value="EFX60476.1"/>
    <property type="molecule type" value="Genomic_DNA"/>
</dbReference>
<dbReference type="PROSITE" id="PS51257">
    <property type="entry name" value="PROKAR_LIPOPROTEIN"/>
    <property type="match status" value="1"/>
</dbReference>
<keyword evidence="5" id="KW-0732">Signal</keyword>
<dbReference type="GO" id="GO:0030574">
    <property type="term" value="P:collagen catabolic process"/>
    <property type="evidence" value="ECO:0000318"/>
    <property type="project" value="GO_Central"/>
</dbReference>
<gene>
    <name evidence="7" type="ORF">DAPPUDRAFT_343549</name>
</gene>
<evidence type="ECO:0000313" key="8">
    <source>
        <dbReference type="Proteomes" id="UP000000305"/>
    </source>
</evidence>
<evidence type="ECO:0000256" key="4">
    <source>
        <dbReference type="ARBA" id="ARBA00022833"/>
    </source>
</evidence>
<feature type="signal peptide" evidence="5">
    <location>
        <begin position="1"/>
        <end position="24"/>
    </location>
</feature>
<feature type="chain" id="PRO_5003241497" description="Peptidase M10 metallopeptidase domain-containing protein" evidence="5">
    <location>
        <begin position="25"/>
        <end position="289"/>
    </location>
</feature>
<dbReference type="Gene3D" id="3.40.390.10">
    <property type="entry name" value="Collagenase (Catalytic Domain)"/>
    <property type="match status" value="1"/>
</dbReference>
<dbReference type="HOGENOM" id="CLU_963991_0_0_1"/>
<evidence type="ECO:0000256" key="3">
    <source>
        <dbReference type="ARBA" id="ARBA00022801"/>
    </source>
</evidence>
<evidence type="ECO:0000256" key="2">
    <source>
        <dbReference type="ARBA" id="ARBA00022723"/>
    </source>
</evidence>
<dbReference type="KEGG" id="dpx:DAPPUDRAFT_343549"/>
<protein>
    <recommendedName>
        <fullName evidence="6">Peptidase M10 metallopeptidase domain-containing protein</fullName>
    </recommendedName>
</protein>
<dbReference type="GO" id="GO:0004222">
    <property type="term" value="F:metalloendopeptidase activity"/>
    <property type="evidence" value="ECO:0000318"/>
    <property type="project" value="GO_Central"/>
</dbReference>
<accession>E9I6A5</accession>
<organism evidence="7 8">
    <name type="scientific">Daphnia pulex</name>
    <name type="common">Water flea</name>
    <dbReference type="NCBI Taxonomy" id="6669"/>
    <lineage>
        <taxon>Eukaryota</taxon>
        <taxon>Metazoa</taxon>
        <taxon>Ecdysozoa</taxon>
        <taxon>Arthropoda</taxon>
        <taxon>Crustacea</taxon>
        <taxon>Branchiopoda</taxon>
        <taxon>Diplostraca</taxon>
        <taxon>Cladocera</taxon>
        <taxon>Anomopoda</taxon>
        <taxon>Daphniidae</taxon>
        <taxon>Daphnia</taxon>
    </lineage>
</organism>
<dbReference type="GO" id="GO:0030198">
    <property type="term" value="P:extracellular matrix organization"/>
    <property type="evidence" value="ECO:0000318"/>
    <property type="project" value="GO_Central"/>
</dbReference>
<name>E9I6A5_DAPPU</name>
<reference evidence="7 8" key="1">
    <citation type="journal article" date="2011" name="Science">
        <title>The ecoresponsive genome of Daphnia pulex.</title>
        <authorList>
            <person name="Colbourne J.K."/>
            <person name="Pfrender M.E."/>
            <person name="Gilbert D."/>
            <person name="Thomas W.K."/>
            <person name="Tucker A."/>
            <person name="Oakley T.H."/>
            <person name="Tokishita S."/>
            <person name="Aerts A."/>
            <person name="Arnold G.J."/>
            <person name="Basu M.K."/>
            <person name="Bauer D.J."/>
            <person name="Caceres C.E."/>
            <person name="Carmel L."/>
            <person name="Casola C."/>
            <person name="Choi J.H."/>
            <person name="Detter J.C."/>
            <person name="Dong Q."/>
            <person name="Dusheyko S."/>
            <person name="Eads B.D."/>
            <person name="Frohlich T."/>
            <person name="Geiler-Samerotte K.A."/>
            <person name="Gerlach D."/>
            <person name="Hatcher P."/>
            <person name="Jogdeo S."/>
            <person name="Krijgsveld J."/>
            <person name="Kriventseva E.V."/>
            <person name="Kultz D."/>
            <person name="Laforsch C."/>
            <person name="Lindquist E."/>
            <person name="Lopez J."/>
            <person name="Manak J.R."/>
            <person name="Muller J."/>
            <person name="Pangilinan J."/>
            <person name="Patwardhan R.P."/>
            <person name="Pitluck S."/>
            <person name="Pritham E.J."/>
            <person name="Rechtsteiner A."/>
            <person name="Rho M."/>
            <person name="Rogozin I.B."/>
            <person name="Sakarya O."/>
            <person name="Salamov A."/>
            <person name="Schaack S."/>
            <person name="Shapiro H."/>
            <person name="Shiga Y."/>
            <person name="Skalitzky C."/>
            <person name="Smith Z."/>
            <person name="Souvorov A."/>
            <person name="Sung W."/>
            <person name="Tang Z."/>
            <person name="Tsuchiya D."/>
            <person name="Tu H."/>
            <person name="Vos H."/>
            <person name="Wang M."/>
            <person name="Wolf Y.I."/>
            <person name="Yamagata H."/>
            <person name="Yamada T."/>
            <person name="Ye Y."/>
            <person name="Shaw J.R."/>
            <person name="Andrews J."/>
            <person name="Crease T.J."/>
            <person name="Tang H."/>
            <person name="Lucas S.M."/>
            <person name="Robertson H.M."/>
            <person name="Bork P."/>
            <person name="Koonin E.V."/>
            <person name="Zdobnov E.M."/>
            <person name="Grigoriev I.V."/>
            <person name="Lynch M."/>
            <person name="Boore J.L."/>
        </authorList>
    </citation>
    <scope>NUCLEOTIDE SEQUENCE [LARGE SCALE GENOMIC DNA]</scope>
</reference>
<evidence type="ECO:0000256" key="1">
    <source>
        <dbReference type="ARBA" id="ARBA00022670"/>
    </source>
</evidence>
<dbReference type="InterPro" id="IPR001818">
    <property type="entry name" value="Pept_M10_metallopeptidase"/>
</dbReference>